<dbReference type="GO" id="GO:0005886">
    <property type="term" value="C:plasma membrane"/>
    <property type="evidence" value="ECO:0007669"/>
    <property type="project" value="UniProtKB-SubCell"/>
</dbReference>
<feature type="domain" description="Response regulatory" evidence="21">
    <location>
        <begin position="1008"/>
        <end position="1124"/>
    </location>
</feature>
<evidence type="ECO:0000256" key="19">
    <source>
        <dbReference type="SAM" id="Phobius"/>
    </source>
</evidence>
<dbReference type="SMART" id="SM00388">
    <property type="entry name" value="HisKA"/>
    <property type="match status" value="1"/>
</dbReference>
<keyword evidence="8" id="KW-0547">Nucleotide-binding</keyword>
<feature type="transmembrane region" description="Helical" evidence="19">
    <location>
        <begin position="297"/>
        <end position="320"/>
    </location>
</feature>
<dbReference type="InterPro" id="IPR001610">
    <property type="entry name" value="PAC"/>
</dbReference>
<dbReference type="Gene3D" id="3.30.565.10">
    <property type="entry name" value="Histidine kinase-like ATPase, C-terminal domain"/>
    <property type="match status" value="1"/>
</dbReference>
<dbReference type="Gene3D" id="1.20.120.160">
    <property type="entry name" value="HPT domain"/>
    <property type="match status" value="1"/>
</dbReference>
<evidence type="ECO:0000259" key="24">
    <source>
        <dbReference type="PROSITE" id="PS50894"/>
    </source>
</evidence>
<dbReference type="InterPro" id="IPR011006">
    <property type="entry name" value="CheY-like_superfamily"/>
</dbReference>
<evidence type="ECO:0000256" key="4">
    <source>
        <dbReference type="ARBA" id="ARBA00022475"/>
    </source>
</evidence>
<dbReference type="SUPFAM" id="SSF52172">
    <property type="entry name" value="CheY-like"/>
    <property type="match status" value="1"/>
</dbReference>
<organism evidence="25 26">
    <name type="scientific">Inhella gelatinilytica</name>
    <dbReference type="NCBI Taxonomy" id="2795030"/>
    <lineage>
        <taxon>Bacteria</taxon>
        <taxon>Pseudomonadati</taxon>
        <taxon>Pseudomonadota</taxon>
        <taxon>Betaproteobacteria</taxon>
        <taxon>Burkholderiales</taxon>
        <taxon>Sphaerotilaceae</taxon>
        <taxon>Inhella</taxon>
    </lineage>
</organism>
<dbReference type="Pfam" id="PF08448">
    <property type="entry name" value="PAS_4"/>
    <property type="match status" value="1"/>
</dbReference>
<dbReference type="FunFam" id="3.30.565.10:FF:000010">
    <property type="entry name" value="Sensor histidine kinase RcsC"/>
    <property type="match status" value="1"/>
</dbReference>
<dbReference type="GO" id="GO:0000155">
    <property type="term" value="F:phosphorelay sensor kinase activity"/>
    <property type="evidence" value="ECO:0007669"/>
    <property type="project" value="InterPro"/>
</dbReference>
<feature type="domain" description="HPt" evidence="24">
    <location>
        <begin position="1175"/>
        <end position="1266"/>
    </location>
</feature>
<dbReference type="PROSITE" id="PS50109">
    <property type="entry name" value="HIS_KIN"/>
    <property type="match status" value="1"/>
</dbReference>
<dbReference type="CDD" id="cd00130">
    <property type="entry name" value="PAS"/>
    <property type="match status" value="2"/>
</dbReference>
<dbReference type="PROSITE" id="PS50894">
    <property type="entry name" value="HPT"/>
    <property type="match status" value="1"/>
</dbReference>
<dbReference type="Gene3D" id="3.30.450.20">
    <property type="entry name" value="PAS domain"/>
    <property type="match status" value="3"/>
</dbReference>
<evidence type="ECO:0000259" key="22">
    <source>
        <dbReference type="PROSITE" id="PS50112"/>
    </source>
</evidence>
<protein>
    <recommendedName>
        <fullName evidence="15">Virulence sensor protein BvgS</fullName>
        <ecNumber evidence="3">2.7.13.3</ecNumber>
    </recommendedName>
</protein>
<keyword evidence="9" id="KW-0067">ATP-binding</keyword>
<reference evidence="25" key="1">
    <citation type="submission" date="2020-12" db="EMBL/GenBank/DDBJ databases">
        <title>The genome sequence of Inhella sp. 4Y17.</title>
        <authorList>
            <person name="Liu Y."/>
        </authorList>
    </citation>
    <scope>NUCLEOTIDE SEQUENCE</scope>
    <source>
        <strain evidence="25">4Y10</strain>
    </source>
</reference>
<dbReference type="InterPro" id="IPR036097">
    <property type="entry name" value="HisK_dim/P_sf"/>
</dbReference>
<feature type="domain" description="PAC" evidence="23">
    <location>
        <begin position="663"/>
        <end position="717"/>
    </location>
</feature>
<feature type="transmembrane region" description="Helical" evidence="19">
    <location>
        <begin position="21"/>
        <end position="44"/>
    </location>
</feature>
<evidence type="ECO:0000256" key="14">
    <source>
        <dbReference type="ARBA" id="ARBA00058004"/>
    </source>
</evidence>
<dbReference type="PRINTS" id="PR00344">
    <property type="entry name" value="BCTRLSENSOR"/>
</dbReference>
<dbReference type="SUPFAM" id="SSF55785">
    <property type="entry name" value="PYP-like sensor domain (PAS domain)"/>
    <property type="match status" value="3"/>
</dbReference>
<dbReference type="EMBL" id="JAEDAL010000001">
    <property type="protein sequence ID" value="MBH9551974.1"/>
    <property type="molecule type" value="Genomic_DNA"/>
</dbReference>
<keyword evidence="12" id="KW-0843">Virulence</keyword>
<dbReference type="SMART" id="SM00448">
    <property type="entry name" value="REC"/>
    <property type="match status" value="1"/>
</dbReference>
<evidence type="ECO:0000313" key="26">
    <source>
        <dbReference type="Proteomes" id="UP000620139"/>
    </source>
</evidence>
<dbReference type="SMART" id="SM00091">
    <property type="entry name" value="PAS"/>
    <property type="match status" value="3"/>
</dbReference>
<dbReference type="PANTHER" id="PTHR45339:SF1">
    <property type="entry name" value="HYBRID SIGNAL TRANSDUCTION HISTIDINE KINASE J"/>
    <property type="match status" value="1"/>
</dbReference>
<comment type="catalytic activity">
    <reaction evidence="1">
        <text>ATP + protein L-histidine = ADP + protein N-phospho-L-histidine.</text>
        <dbReference type="EC" id="2.7.13.3"/>
    </reaction>
</comment>
<evidence type="ECO:0000259" key="21">
    <source>
        <dbReference type="PROSITE" id="PS50110"/>
    </source>
</evidence>
<evidence type="ECO:0000256" key="10">
    <source>
        <dbReference type="ARBA" id="ARBA00022989"/>
    </source>
</evidence>
<dbReference type="InterPro" id="IPR036641">
    <property type="entry name" value="HPT_dom_sf"/>
</dbReference>
<evidence type="ECO:0000256" key="1">
    <source>
        <dbReference type="ARBA" id="ARBA00000085"/>
    </source>
</evidence>
<comment type="caution">
    <text evidence="25">The sequence shown here is derived from an EMBL/GenBank/DDBJ whole genome shotgun (WGS) entry which is preliminary data.</text>
</comment>
<evidence type="ECO:0000259" key="20">
    <source>
        <dbReference type="PROSITE" id="PS50109"/>
    </source>
</evidence>
<evidence type="ECO:0000256" key="17">
    <source>
        <dbReference type="PROSITE-ProRule" id="PRU00169"/>
    </source>
</evidence>
<keyword evidence="5 17" id="KW-0597">Phosphoprotein</keyword>
<dbReference type="SUPFAM" id="SSF55874">
    <property type="entry name" value="ATPase domain of HSP90 chaperone/DNA topoisomerase II/histidine kinase"/>
    <property type="match status" value="1"/>
</dbReference>
<dbReference type="CDD" id="cd00082">
    <property type="entry name" value="HisKA"/>
    <property type="match status" value="1"/>
</dbReference>
<dbReference type="Pfam" id="PF00512">
    <property type="entry name" value="HisKA"/>
    <property type="match status" value="1"/>
</dbReference>
<dbReference type="Pfam" id="PF01627">
    <property type="entry name" value="Hpt"/>
    <property type="match status" value="1"/>
</dbReference>
<dbReference type="SUPFAM" id="SSF47384">
    <property type="entry name" value="Homodimeric domain of signal transducing histidine kinase"/>
    <property type="match status" value="1"/>
</dbReference>
<keyword evidence="13 19" id="KW-0472">Membrane</keyword>
<feature type="modified residue" description="Phosphohistidine" evidence="16">
    <location>
        <position position="1214"/>
    </location>
</feature>
<evidence type="ECO:0000256" key="9">
    <source>
        <dbReference type="ARBA" id="ARBA00022840"/>
    </source>
</evidence>
<dbReference type="AlphaFoldDB" id="A0A931NCW7"/>
<dbReference type="Pfam" id="PF13426">
    <property type="entry name" value="PAS_9"/>
    <property type="match status" value="1"/>
</dbReference>
<dbReference type="InterPro" id="IPR013656">
    <property type="entry name" value="PAS_4"/>
</dbReference>
<dbReference type="PANTHER" id="PTHR45339">
    <property type="entry name" value="HYBRID SIGNAL TRANSDUCTION HISTIDINE KINASE J"/>
    <property type="match status" value="1"/>
</dbReference>
<evidence type="ECO:0000259" key="23">
    <source>
        <dbReference type="PROSITE" id="PS50113"/>
    </source>
</evidence>
<proteinExistence type="predicted"/>
<keyword evidence="11" id="KW-0902">Two-component regulatory system</keyword>
<dbReference type="Pfam" id="PF00072">
    <property type="entry name" value="Response_reg"/>
    <property type="match status" value="1"/>
</dbReference>
<gene>
    <name evidence="25" type="ORF">I7X43_03835</name>
</gene>
<evidence type="ECO:0000256" key="16">
    <source>
        <dbReference type="PROSITE-ProRule" id="PRU00110"/>
    </source>
</evidence>
<dbReference type="Proteomes" id="UP000620139">
    <property type="component" value="Unassembled WGS sequence"/>
</dbReference>
<evidence type="ECO:0000256" key="8">
    <source>
        <dbReference type="ARBA" id="ARBA00022741"/>
    </source>
</evidence>
<feature type="domain" description="Histidine kinase" evidence="20">
    <location>
        <begin position="753"/>
        <end position="981"/>
    </location>
</feature>
<evidence type="ECO:0000256" key="12">
    <source>
        <dbReference type="ARBA" id="ARBA00023026"/>
    </source>
</evidence>
<evidence type="ECO:0000256" key="7">
    <source>
        <dbReference type="ARBA" id="ARBA00022729"/>
    </source>
</evidence>
<dbReference type="Gene3D" id="1.10.287.130">
    <property type="match status" value="1"/>
</dbReference>
<evidence type="ECO:0000256" key="13">
    <source>
        <dbReference type="ARBA" id="ARBA00023136"/>
    </source>
</evidence>
<evidence type="ECO:0000256" key="18">
    <source>
        <dbReference type="SAM" id="MobiDB-lite"/>
    </source>
</evidence>
<evidence type="ECO:0000256" key="5">
    <source>
        <dbReference type="ARBA" id="ARBA00022553"/>
    </source>
</evidence>
<dbReference type="InterPro" id="IPR001789">
    <property type="entry name" value="Sig_transdc_resp-reg_receiver"/>
</dbReference>
<keyword evidence="26" id="KW-1185">Reference proteome</keyword>
<dbReference type="InterPro" id="IPR000700">
    <property type="entry name" value="PAS-assoc_C"/>
</dbReference>
<feature type="region of interest" description="Disordered" evidence="18">
    <location>
        <begin position="1130"/>
        <end position="1150"/>
    </location>
</feature>
<keyword evidence="10 19" id="KW-1133">Transmembrane helix</keyword>
<dbReference type="PROSITE" id="PS50113">
    <property type="entry name" value="PAC"/>
    <property type="match status" value="2"/>
</dbReference>
<feature type="modified residue" description="4-aspartylphosphate" evidence="17">
    <location>
        <position position="1057"/>
    </location>
</feature>
<dbReference type="PROSITE" id="PS50112">
    <property type="entry name" value="PAS"/>
    <property type="match status" value="1"/>
</dbReference>
<evidence type="ECO:0000256" key="6">
    <source>
        <dbReference type="ARBA" id="ARBA00022692"/>
    </source>
</evidence>
<dbReference type="InterPro" id="IPR036890">
    <property type="entry name" value="HATPase_C_sf"/>
</dbReference>
<dbReference type="RefSeq" id="WP_198099559.1">
    <property type="nucleotide sequence ID" value="NZ_JAEDAL010000001.1"/>
</dbReference>
<name>A0A931NCW7_9BURK</name>
<evidence type="ECO:0000313" key="25">
    <source>
        <dbReference type="EMBL" id="MBH9551974.1"/>
    </source>
</evidence>
<dbReference type="CDD" id="cd17546">
    <property type="entry name" value="REC_hyHK_CKI1_RcsC-like"/>
    <property type="match status" value="1"/>
</dbReference>
<comment type="function">
    <text evidence="14">Member of the two-component regulatory system BvgS/BvgA. Phosphorylates BvgA via a four-step phosphorelay in response to environmental signals.</text>
</comment>
<sequence>MHNADSISKGWRLRLREASADLRYAWVASLVILALALFGIYQALVYAEDAAKIELQIERVNKRVQVERWIAERLIDLKNLSESVNAILRHDAHCRSGENECDQHISDLVDIFKSTGRFQVITLQASHEDIGHAAWPRGLPALDGEALKRIHNLRSGAGEAIGFFENGSGKACLVLVQRLERWDLGFLLAAIEPSAALRPVLQSNNETQGALLRLTPDRILRISASDAPDDSLVFGHRPLPPQSVLDHFLSGKARAGEPFRALDKNNKPILAYSDAVLRTDWWIGVWKTYEDILPTAFPAMLAVVLVAFFALAGIWFLLIFQKQRLRLQASRDLSNERQERLRAVELLRNMAEHSDDIIFVKDKELRYVLFNPAAQRRSSQPLASVLGQRDRDILPPDQAVIFEAHDEEVFKTGAPVARELQVQEGEPRTLSIVKSPLKDEHGNIYGLVGIARDITEAKLAEARLRASEAEFRALFDASSVSFFIQDLETGAPLAVNQQLLRETGCTCMEELETCFAEAPFSKEDMLRELNGLREAWVAGIQDVNKRLEWRGARLDGSEYWQDLQLKVIIWRGRPCLLGASFNVDERKRFEQELLKLSLALEQSPISVIITDTQSVITYVNGAFVDASGYTREEAVGSRARLIASGQTPAAVYVDMWRTLRRGESWSGQIVNRRKSGKFYTDQVSIYPLRQANGVVTHYVGLQKDVTEQISLQQELDKHRSDLESLVVKRTLDLEAATARAEQANASKSSFLANMSHEIRTPMSAVLGSTGLILRDLRALENLVSREALEPIVRRVRQVEDSGRHLLALLNDLLDLSKIEANKLQLSFSDFELRPLVNQLTDMVSEKVAANEIQLVIDLDEAPAVLHGDAMRVSQILLNLLSNAIRFTRRGAVTVRAKALRSHPPSIRFEVQDQGIGISEEHQARLFQAFHQAETTTAHRFGGTGLGLAITKRLAELMGGSVGVRSRVGEGSCFWVELPFEAARAAPPPAPALQADIALQRLQKMGARHILLVDDMEINREIAHDLLIEAGLRVTTAEDGEQALELCRHQAFDLILMDMRMPKLGGIEATKMIRELPLHAQTPVIALTAQAFDEDREACVQAGMNDHVSKPILPEHLFATLLRWLHPVATSTPQVPRPAESTTTPAIPTSHSELPQALLDLKGFDLSIAQRLLGKRLGRLPTLLARFGREQADAAERIDNALGQGEHELALRTAHSLKGTSASLGLRAISELAAKVEFAIGANQSPDLQALRTQLSADTAVLSSLDQ</sequence>
<dbReference type="GO" id="GO:0005524">
    <property type="term" value="F:ATP binding"/>
    <property type="evidence" value="ECO:0007669"/>
    <property type="project" value="UniProtKB-KW"/>
</dbReference>
<feature type="domain" description="PAC" evidence="23">
    <location>
        <begin position="414"/>
        <end position="466"/>
    </location>
</feature>
<evidence type="ECO:0000256" key="3">
    <source>
        <dbReference type="ARBA" id="ARBA00012438"/>
    </source>
</evidence>
<dbReference type="NCBIfam" id="TIGR00229">
    <property type="entry name" value="sensory_box"/>
    <property type="match status" value="2"/>
</dbReference>
<dbReference type="Gene3D" id="3.40.50.2300">
    <property type="match status" value="1"/>
</dbReference>
<dbReference type="SMART" id="SM00387">
    <property type="entry name" value="HATPase_c"/>
    <property type="match status" value="1"/>
</dbReference>
<keyword evidence="7" id="KW-0732">Signal</keyword>
<keyword evidence="6 19" id="KW-0812">Transmembrane</keyword>
<dbReference type="SUPFAM" id="SSF47226">
    <property type="entry name" value="Histidine-containing phosphotransfer domain, HPT domain"/>
    <property type="match status" value="1"/>
</dbReference>
<dbReference type="CDD" id="cd16922">
    <property type="entry name" value="HATPase_EvgS-ArcB-TorS-like"/>
    <property type="match status" value="1"/>
</dbReference>
<evidence type="ECO:0000256" key="15">
    <source>
        <dbReference type="ARBA" id="ARBA00070152"/>
    </source>
</evidence>
<dbReference type="InterPro" id="IPR000014">
    <property type="entry name" value="PAS"/>
</dbReference>
<dbReference type="InterPro" id="IPR008207">
    <property type="entry name" value="Sig_transdc_His_kin_Hpt_dom"/>
</dbReference>
<dbReference type="InterPro" id="IPR003594">
    <property type="entry name" value="HATPase_dom"/>
</dbReference>
<dbReference type="SMART" id="SM00086">
    <property type="entry name" value="PAC"/>
    <property type="match status" value="3"/>
</dbReference>
<feature type="domain" description="PAS" evidence="22">
    <location>
        <begin position="592"/>
        <end position="636"/>
    </location>
</feature>
<dbReference type="InterPro" id="IPR035965">
    <property type="entry name" value="PAS-like_dom_sf"/>
</dbReference>
<evidence type="ECO:0000256" key="11">
    <source>
        <dbReference type="ARBA" id="ARBA00023012"/>
    </source>
</evidence>
<comment type="subcellular location">
    <subcellularLocation>
        <location evidence="2">Cell membrane</location>
        <topology evidence="2">Multi-pass membrane protein</topology>
    </subcellularLocation>
</comment>
<dbReference type="CDD" id="cd00088">
    <property type="entry name" value="HPT"/>
    <property type="match status" value="1"/>
</dbReference>
<dbReference type="InterPro" id="IPR003661">
    <property type="entry name" value="HisK_dim/P_dom"/>
</dbReference>
<keyword evidence="4" id="KW-1003">Cell membrane</keyword>
<accession>A0A931NCW7</accession>
<dbReference type="Pfam" id="PF02518">
    <property type="entry name" value="HATPase_c"/>
    <property type="match status" value="1"/>
</dbReference>
<dbReference type="InterPro" id="IPR005467">
    <property type="entry name" value="His_kinase_dom"/>
</dbReference>
<dbReference type="PROSITE" id="PS50110">
    <property type="entry name" value="RESPONSE_REGULATORY"/>
    <property type="match status" value="1"/>
</dbReference>
<dbReference type="InterPro" id="IPR004358">
    <property type="entry name" value="Sig_transdc_His_kin-like_C"/>
</dbReference>
<evidence type="ECO:0000256" key="2">
    <source>
        <dbReference type="ARBA" id="ARBA00004651"/>
    </source>
</evidence>
<dbReference type="EC" id="2.7.13.3" evidence="3"/>